<dbReference type="AlphaFoldDB" id="A0AAJ1TMC9"/>
<evidence type="ECO:0000313" key="1">
    <source>
        <dbReference type="EMBL" id="MDQ0418849.1"/>
    </source>
</evidence>
<dbReference type="EMBL" id="JAUSUV010000019">
    <property type="protein sequence ID" value="MDQ0418849.1"/>
    <property type="molecule type" value="Genomic_DNA"/>
</dbReference>
<dbReference type="Proteomes" id="UP001238450">
    <property type="component" value="Unassembled WGS sequence"/>
</dbReference>
<reference evidence="1 2" key="1">
    <citation type="submission" date="2023-07" db="EMBL/GenBank/DDBJ databases">
        <title>Genomic Encyclopedia of Type Strains, Phase IV (KMG-IV): sequencing the most valuable type-strain genomes for metagenomic binning, comparative biology and taxonomic classification.</title>
        <authorList>
            <person name="Goeker M."/>
        </authorList>
    </citation>
    <scope>NUCLEOTIDE SEQUENCE [LARGE SCALE GENOMIC DNA]</scope>
    <source>
        <strain evidence="1 2">DSM 46876</strain>
    </source>
</reference>
<sequence>MARRGKKLDDGLQEEIRAYYASCGNANETAKKFNVSWSTVKKIVAAHPDEFDKLREQKKENT</sequence>
<comment type="caution">
    <text evidence="1">The sequence shown here is derived from an EMBL/GenBank/DDBJ whole genome shotgun (WGS) entry which is preliminary data.</text>
</comment>
<keyword evidence="2" id="KW-1185">Reference proteome</keyword>
<gene>
    <name evidence="1" type="ORF">J2Z48_003054</name>
</gene>
<accession>A0AAJ1TMC9</accession>
<dbReference type="RefSeq" id="WP_307254823.1">
    <property type="nucleotide sequence ID" value="NZ_JAUSUV010000019.1"/>
</dbReference>
<proteinExistence type="predicted"/>
<name>A0AAJ1TMC9_9BACL</name>
<protein>
    <submittedName>
        <fullName evidence="1">DNA invertase Pin-like site-specific DNA recombinase</fullName>
    </submittedName>
</protein>
<organism evidence="1 2">
    <name type="scientific">Croceifilum oryzae</name>
    <dbReference type="NCBI Taxonomy" id="1553429"/>
    <lineage>
        <taxon>Bacteria</taxon>
        <taxon>Bacillati</taxon>
        <taxon>Bacillota</taxon>
        <taxon>Bacilli</taxon>
        <taxon>Bacillales</taxon>
        <taxon>Thermoactinomycetaceae</taxon>
        <taxon>Croceifilum</taxon>
    </lineage>
</organism>
<evidence type="ECO:0000313" key="2">
    <source>
        <dbReference type="Proteomes" id="UP001238450"/>
    </source>
</evidence>